<dbReference type="EMBL" id="FOYM01000023">
    <property type="protein sequence ID" value="SFR11563.1"/>
    <property type="molecule type" value="Genomic_DNA"/>
</dbReference>
<reference evidence="2" key="1">
    <citation type="submission" date="2016-10" db="EMBL/GenBank/DDBJ databases">
        <authorList>
            <person name="Varghese N."/>
            <person name="Submissions S."/>
        </authorList>
    </citation>
    <scope>NUCLEOTIDE SEQUENCE [LARGE SCALE GENOMIC DNA]</scope>
    <source>
        <strain evidence="2">DSM 3669</strain>
    </source>
</reference>
<sequence length="158" mass="19118">MKIILESELEKCAWEIMMIAHHKWKRNYGGLLSDYVDWYFEELYKDETDNVVKAEVERRLQDEFGKEFFVSKDEYVKSELEGYALDELTDQERQELEQEFCEDYGRVWKKIDAKRECLLEYVRQKLRGVYHTFFNGPQRLTVIYNGEVIQGVKDNNYI</sequence>
<gene>
    <name evidence="1" type="ORF">SAMN05660706_12312</name>
</gene>
<dbReference type="OrthoDB" id="1806898at2"/>
<accession>A0A1I6E1F5</accession>
<organism evidence="1 2">
    <name type="scientific">Desulfoscipio geothermicus DSM 3669</name>
    <dbReference type="NCBI Taxonomy" id="1121426"/>
    <lineage>
        <taxon>Bacteria</taxon>
        <taxon>Bacillati</taxon>
        <taxon>Bacillota</taxon>
        <taxon>Clostridia</taxon>
        <taxon>Eubacteriales</taxon>
        <taxon>Desulfallaceae</taxon>
        <taxon>Desulfoscipio</taxon>
    </lineage>
</organism>
<dbReference type="Proteomes" id="UP000199584">
    <property type="component" value="Unassembled WGS sequence"/>
</dbReference>
<keyword evidence="2" id="KW-1185">Reference proteome</keyword>
<proteinExistence type="predicted"/>
<evidence type="ECO:0000313" key="1">
    <source>
        <dbReference type="EMBL" id="SFR11563.1"/>
    </source>
</evidence>
<evidence type="ECO:0000313" key="2">
    <source>
        <dbReference type="Proteomes" id="UP000199584"/>
    </source>
</evidence>
<dbReference type="STRING" id="39060.SAMN05660706_12312"/>
<name>A0A1I6E1F5_9FIRM</name>
<dbReference type="AlphaFoldDB" id="A0A1I6E1F5"/>
<protein>
    <submittedName>
        <fullName evidence="1">Uncharacterized protein</fullName>
    </submittedName>
</protein>
<dbReference type="RefSeq" id="WP_092485194.1">
    <property type="nucleotide sequence ID" value="NZ_FOYM01000023.1"/>
</dbReference>